<gene>
    <name evidence="8" type="ORF">MAR_025997</name>
</gene>
<name>A0ABY7ES97_MYAAR</name>
<comment type="similarity">
    <text evidence="2">Belongs to the unc-93 family.</text>
</comment>
<feature type="compositionally biased region" description="Polar residues" evidence="6">
    <location>
        <begin position="42"/>
        <end position="61"/>
    </location>
</feature>
<feature type="transmembrane region" description="Helical" evidence="7">
    <location>
        <begin position="541"/>
        <end position="560"/>
    </location>
</feature>
<feature type="transmembrane region" description="Helical" evidence="7">
    <location>
        <begin position="314"/>
        <end position="337"/>
    </location>
</feature>
<dbReference type="Pfam" id="PF05978">
    <property type="entry name" value="UNC-93"/>
    <property type="match status" value="1"/>
</dbReference>
<dbReference type="Proteomes" id="UP001164746">
    <property type="component" value="Chromosome 8"/>
</dbReference>
<reference evidence="8" key="1">
    <citation type="submission" date="2022-11" db="EMBL/GenBank/DDBJ databases">
        <title>Centuries of genome instability and evolution in soft-shell clam transmissible cancer (bioRxiv).</title>
        <authorList>
            <person name="Hart S.F.M."/>
            <person name="Yonemitsu M.A."/>
            <person name="Giersch R.M."/>
            <person name="Beal B.F."/>
            <person name="Arriagada G."/>
            <person name="Davis B.W."/>
            <person name="Ostrander E.A."/>
            <person name="Goff S.P."/>
            <person name="Metzger M.J."/>
        </authorList>
    </citation>
    <scope>NUCLEOTIDE SEQUENCE</scope>
    <source>
        <strain evidence="8">MELC-2E11</strain>
        <tissue evidence="8">Siphon/mantle</tissue>
    </source>
</reference>
<evidence type="ECO:0000256" key="1">
    <source>
        <dbReference type="ARBA" id="ARBA00004141"/>
    </source>
</evidence>
<dbReference type="InterPro" id="IPR010291">
    <property type="entry name" value="Ion_channel_UNC-93"/>
</dbReference>
<dbReference type="InterPro" id="IPR036259">
    <property type="entry name" value="MFS_trans_sf"/>
</dbReference>
<feature type="transmembrane region" description="Helical" evidence="7">
    <location>
        <begin position="260"/>
        <end position="283"/>
    </location>
</feature>
<keyword evidence="5 7" id="KW-0472">Membrane</keyword>
<keyword evidence="3 7" id="KW-0812">Transmembrane</keyword>
<evidence type="ECO:0000256" key="3">
    <source>
        <dbReference type="ARBA" id="ARBA00022692"/>
    </source>
</evidence>
<evidence type="ECO:0000256" key="4">
    <source>
        <dbReference type="ARBA" id="ARBA00022989"/>
    </source>
</evidence>
<protein>
    <submittedName>
        <fullName evidence="8">UN93A-like protein</fullName>
    </submittedName>
</protein>
<sequence length="698" mass="76327">MADLWDTDKAMSSEVPVPENILEENANLTATQLVLEMESEQHPWSEQTNQGSTSDAESYSSETPLLEKAEQTYTVAHEQNVQETTPNPTFDTCTVNAPDQTSYSVDAALLDFTGSALTLNFTDVTDIVQMAGIQPPQIYGSGWEFGSMCSINLHSVQDDGVRSSCNTLSKRDDIQGLQDRLLSRIFAEKISKSEFGSGLIGKELNVQSLEKLQPIIEYVAPQKTRNMRNVFMVCLSNMFLYSAVFGLRNLQSSINTEAGVGVLSLAVFFSTYMIGSFVSPFIVRRFPPRTCLCWSACGHIFNIVANYYPKVYTLVPSAALQGITSAVFLNAISTYITEVGLFEATMKKKSLETYISRYFGILSLSYQFATVVGNLVSSVIFMSAVTRTELHQQFYNENPNNASILVNIYQDGNTTYTTNNTDAVVAVPATCGGQSCSMESDVTGDSVFDDLDKLFLIGTYTSCGIISIVVIYCMLDKVPDFNPKKITCRDLGKGCVGIFKILIDRKFGLAVPLCLYTVLSSGFVVADILKSFITCPLGVQMVGYSMICYGVCGSLSSVAVAKVTRLTGRMPIVLLAAALNLGCLIGMMYWEPTELEKPWLLAMLGVWGFADGIWQSQTNSLISAVFADRYEEAFGSCRILQGVAGIAVFLMSNLLCMISKILFIVGACVVTTTCYIVLEIAAKKNTKPAISVIQVEVN</sequence>
<dbReference type="PANTHER" id="PTHR19444">
    <property type="entry name" value="UNC-93 RELATED"/>
    <property type="match status" value="1"/>
</dbReference>
<feature type="transmembrane region" description="Helical" evidence="7">
    <location>
        <begin position="230"/>
        <end position="248"/>
    </location>
</feature>
<keyword evidence="9" id="KW-1185">Reference proteome</keyword>
<accession>A0ABY7ES97</accession>
<feature type="region of interest" description="Disordered" evidence="6">
    <location>
        <begin position="38"/>
        <end position="61"/>
    </location>
</feature>
<keyword evidence="4 7" id="KW-1133">Transmembrane helix</keyword>
<organism evidence="8 9">
    <name type="scientific">Mya arenaria</name>
    <name type="common">Soft-shell clam</name>
    <dbReference type="NCBI Taxonomy" id="6604"/>
    <lineage>
        <taxon>Eukaryota</taxon>
        <taxon>Metazoa</taxon>
        <taxon>Spiralia</taxon>
        <taxon>Lophotrochozoa</taxon>
        <taxon>Mollusca</taxon>
        <taxon>Bivalvia</taxon>
        <taxon>Autobranchia</taxon>
        <taxon>Heteroconchia</taxon>
        <taxon>Euheterodonta</taxon>
        <taxon>Imparidentia</taxon>
        <taxon>Neoheterodontei</taxon>
        <taxon>Myida</taxon>
        <taxon>Myoidea</taxon>
        <taxon>Myidae</taxon>
        <taxon>Mya</taxon>
    </lineage>
</organism>
<dbReference type="Gene3D" id="1.20.1250.20">
    <property type="entry name" value="MFS general substrate transporter like domains"/>
    <property type="match status" value="1"/>
</dbReference>
<feature type="transmembrane region" description="Helical" evidence="7">
    <location>
        <begin position="454"/>
        <end position="475"/>
    </location>
</feature>
<evidence type="ECO:0000256" key="7">
    <source>
        <dbReference type="SAM" id="Phobius"/>
    </source>
</evidence>
<comment type="subcellular location">
    <subcellularLocation>
        <location evidence="1">Membrane</location>
        <topology evidence="1">Multi-pass membrane protein</topology>
    </subcellularLocation>
</comment>
<evidence type="ECO:0000256" key="5">
    <source>
        <dbReference type="ARBA" id="ARBA00023136"/>
    </source>
</evidence>
<dbReference type="InterPro" id="IPR051951">
    <property type="entry name" value="UNC-93_regulatory"/>
</dbReference>
<evidence type="ECO:0000313" key="9">
    <source>
        <dbReference type="Proteomes" id="UP001164746"/>
    </source>
</evidence>
<feature type="transmembrane region" description="Helical" evidence="7">
    <location>
        <begin position="661"/>
        <end position="678"/>
    </location>
</feature>
<evidence type="ECO:0000313" key="8">
    <source>
        <dbReference type="EMBL" id="WAR11817.1"/>
    </source>
</evidence>
<feature type="transmembrane region" description="Helical" evidence="7">
    <location>
        <begin position="358"/>
        <end position="385"/>
    </location>
</feature>
<feature type="transmembrane region" description="Helical" evidence="7">
    <location>
        <begin position="572"/>
        <end position="590"/>
    </location>
</feature>
<dbReference type="EMBL" id="CP111019">
    <property type="protein sequence ID" value="WAR11817.1"/>
    <property type="molecule type" value="Genomic_DNA"/>
</dbReference>
<evidence type="ECO:0000256" key="2">
    <source>
        <dbReference type="ARBA" id="ARBA00009172"/>
    </source>
</evidence>
<feature type="transmembrane region" description="Helical" evidence="7">
    <location>
        <begin position="507"/>
        <end position="529"/>
    </location>
</feature>
<proteinExistence type="inferred from homology"/>
<evidence type="ECO:0000256" key="6">
    <source>
        <dbReference type="SAM" id="MobiDB-lite"/>
    </source>
</evidence>
<feature type="transmembrane region" description="Helical" evidence="7">
    <location>
        <begin position="290"/>
        <end position="308"/>
    </location>
</feature>
<dbReference type="SUPFAM" id="SSF103473">
    <property type="entry name" value="MFS general substrate transporter"/>
    <property type="match status" value="1"/>
</dbReference>
<dbReference type="PANTHER" id="PTHR19444:SF13">
    <property type="entry name" value="PROTEIN UNC-93 HOMOLOG A"/>
    <property type="match status" value="1"/>
</dbReference>